<evidence type="ECO:0000313" key="4">
    <source>
        <dbReference type="Proteomes" id="UP000245942"/>
    </source>
</evidence>
<gene>
    <name evidence="3" type="ORF">BCV69DRAFT_313605</name>
</gene>
<proteinExistence type="predicted"/>
<feature type="transmembrane region" description="Helical" evidence="2">
    <location>
        <begin position="15"/>
        <end position="36"/>
    </location>
</feature>
<keyword evidence="2" id="KW-0472">Membrane</keyword>
<feature type="region of interest" description="Disordered" evidence="1">
    <location>
        <begin position="44"/>
        <end position="69"/>
    </location>
</feature>
<evidence type="ECO:0000313" key="3">
    <source>
        <dbReference type="EMBL" id="PWN19869.1"/>
    </source>
</evidence>
<evidence type="ECO:0000256" key="1">
    <source>
        <dbReference type="SAM" id="MobiDB-lite"/>
    </source>
</evidence>
<protein>
    <submittedName>
        <fullName evidence="3">Uncharacterized protein</fullName>
    </submittedName>
</protein>
<feature type="compositionally biased region" description="Low complexity" evidence="1">
    <location>
        <begin position="280"/>
        <end position="295"/>
    </location>
</feature>
<feature type="compositionally biased region" description="Basic and acidic residues" evidence="1">
    <location>
        <begin position="300"/>
        <end position="341"/>
    </location>
</feature>
<keyword evidence="2" id="KW-0812">Transmembrane</keyword>
<evidence type="ECO:0000256" key="2">
    <source>
        <dbReference type="SAM" id="Phobius"/>
    </source>
</evidence>
<dbReference type="EMBL" id="KZ819330">
    <property type="protein sequence ID" value="PWN19869.1"/>
    <property type="molecule type" value="Genomic_DNA"/>
</dbReference>
<dbReference type="RefSeq" id="XP_025347029.1">
    <property type="nucleotide sequence ID" value="XM_025495043.1"/>
</dbReference>
<name>A0A316U3K3_9BASI</name>
<feature type="region of interest" description="Disordered" evidence="1">
    <location>
        <begin position="253"/>
        <end position="341"/>
    </location>
</feature>
<feature type="compositionally biased region" description="Low complexity" evidence="1">
    <location>
        <begin position="44"/>
        <end position="63"/>
    </location>
</feature>
<dbReference type="Proteomes" id="UP000245942">
    <property type="component" value="Unassembled WGS sequence"/>
</dbReference>
<keyword evidence="2" id="KW-1133">Transmembrane helix</keyword>
<dbReference type="AlphaFoldDB" id="A0A316U3K3"/>
<keyword evidence="4" id="KW-1185">Reference proteome</keyword>
<sequence length="341" mass="36499">MSGIAAQWRRRRPDAAGILGVAAATITLAGVSWYWYNRWATSTSSSSRASSSSGTQQQSGSVSDVHDSKSLARRPSLSISFPPHFDLTLPSHQEHLLRLYRSLSPLYLITLLHFSPHGGSELGRLTSLLQSQIVGADTRRIVPYSTTAGASAVARALGCDAHLEVYAEGHSRSLSPMAGTKADLLARTQALGLIRKNGKCRLVVVALLPAPALPADQPKIEHLLGTEAGDGDESDFELDLDSLVNSLLNPGSTSANGLANGHKDSNGSASSGEKAGATLRIIDTRTSTDPTSPRRMSFGSEDKAGREEADADAKRQKDRESFDKAVDEVGSKMRELRRAWK</sequence>
<accession>A0A316U3K3</accession>
<dbReference type="OrthoDB" id="3347120at2759"/>
<dbReference type="GeneID" id="37016777"/>
<reference evidence="3 4" key="1">
    <citation type="journal article" date="2018" name="Mol. Biol. Evol.">
        <title>Broad Genomic Sampling Reveals a Smut Pathogenic Ancestry of the Fungal Clade Ustilaginomycotina.</title>
        <authorList>
            <person name="Kijpornyongpan T."/>
            <person name="Mondo S.J."/>
            <person name="Barry K."/>
            <person name="Sandor L."/>
            <person name="Lee J."/>
            <person name="Lipzen A."/>
            <person name="Pangilinan J."/>
            <person name="LaButti K."/>
            <person name="Hainaut M."/>
            <person name="Henrissat B."/>
            <person name="Grigoriev I.V."/>
            <person name="Spatafora J.W."/>
            <person name="Aime M.C."/>
        </authorList>
    </citation>
    <scope>NUCLEOTIDE SEQUENCE [LARGE SCALE GENOMIC DNA]</scope>
    <source>
        <strain evidence="3 4">MCA 4718</strain>
    </source>
</reference>
<organism evidence="3 4">
    <name type="scientific">Pseudomicrostroma glucosiphilum</name>
    <dbReference type="NCBI Taxonomy" id="1684307"/>
    <lineage>
        <taxon>Eukaryota</taxon>
        <taxon>Fungi</taxon>
        <taxon>Dikarya</taxon>
        <taxon>Basidiomycota</taxon>
        <taxon>Ustilaginomycotina</taxon>
        <taxon>Exobasidiomycetes</taxon>
        <taxon>Microstromatales</taxon>
        <taxon>Microstromatales incertae sedis</taxon>
        <taxon>Pseudomicrostroma</taxon>
    </lineage>
</organism>